<feature type="compositionally biased region" description="Polar residues" evidence="1">
    <location>
        <begin position="353"/>
        <end position="362"/>
    </location>
</feature>
<feature type="compositionally biased region" description="Polar residues" evidence="1">
    <location>
        <begin position="63"/>
        <end position="76"/>
    </location>
</feature>
<sequence>MEEDYYKEPTSFVNNFYSNASRKILPKLHFVLYNISIIKSDALQNFRISRIIPGRFLGTFSQPSIRCSSQSPQPGTSRAAAAEEEIQVEDEDVYGESLPELSYSHRIIQHRRSRAQSRSLDDPTAGTGVSSSRGSSTGREISISMGEVIVHSEPEEEFASFMARTGRLRGGERYLESTRSLSYLEWVHEKQTKRMHTRSEWFLSPPTMPAKNNGGSKSVDFPTGRFSSPMRLTLPKQDEDCLGTSSGDEDMSSVFPSSSSSMKCSPRPISTTSAGGESKMSLDPSSKAEASPAPSALEEEEREPISPLVSPRKPFQLIQQRQYSSTTEGSVGEPTPPASAPDTVCRTFFGISDQPTTIPSTTEEQKEEVKEQLPEVASTSQQRVTNSGVVRRRSWRTHYTRPNKSLEESGNVREEVAPSSHSTPLRHSPTSSIGRRDSGPAGTSAGLPSTSSSSSTRAALIRRKSSGNGGSAGTKPKAPVQTRRSTQI</sequence>
<feature type="compositionally biased region" description="Low complexity" evidence="1">
    <location>
        <begin position="252"/>
        <end position="270"/>
    </location>
</feature>
<feature type="compositionally biased region" description="Basic and acidic residues" evidence="1">
    <location>
        <begin position="363"/>
        <end position="373"/>
    </location>
</feature>
<gene>
    <name evidence="2" type="ORF">DdX_14601</name>
</gene>
<accession>A0AAD4MRI9</accession>
<feature type="compositionally biased region" description="Low complexity" evidence="1">
    <location>
        <begin position="284"/>
        <end position="296"/>
    </location>
</feature>
<comment type="caution">
    <text evidence="2">The sequence shown here is derived from an EMBL/GenBank/DDBJ whole genome shotgun (WGS) entry which is preliminary data.</text>
</comment>
<feature type="compositionally biased region" description="Low complexity" evidence="1">
    <location>
        <begin position="126"/>
        <end position="139"/>
    </location>
</feature>
<reference evidence="2" key="1">
    <citation type="submission" date="2022-01" db="EMBL/GenBank/DDBJ databases">
        <title>Genome Sequence Resource for Two Populations of Ditylenchus destructor, the Migratory Endoparasitic Phytonematode.</title>
        <authorList>
            <person name="Zhang H."/>
            <person name="Lin R."/>
            <person name="Xie B."/>
        </authorList>
    </citation>
    <scope>NUCLEOTIDE SEQUENCE</scope>
    <source>
        <strain evidence="2">BazhouSP</strain>
    </source>
</reference>
<dbReference type="EMBL" id="JAKKPZ010000075">
    <property type="protein sequence ID" value="KAI1703858.1"/>
    <property type="molecule type" value="Genomic_DNA"/>
</dbReference>
<feature type="region of interest" description="Disordered" evidence="1">
    <location>
        <begin position="202"/>
        <end position="488"/>
    </location>
</feature>
<evidence type="ECO:0000313" key="2">
    <source>
        <dbReference type="EMBL" id="KAI1703858.1"/>
    </source>
</evidence>
<feature type="region of interest" description="Disordered" evidence="1">
    <location>
        <begin position="112"/>
        <end position="139"/>
    </location>
</feature>
<feature type="compositionally biased region" description="Polar residues" evidence="1">
    <location>
        <begin position="317"/>
        <end position="329"/>
    </location>
</feature>
<evidence type="ECO:0000256" key="1">
    <source>
        <dbReference type="SAM" id="MobiDB-lite"/>
    </source>
</evidence>
<dbReference type="Proteomes" id="UP001201812">
    <property type="component" value="Unassembled WGS sequence"/>
</dbReference>
<dbReference type="AlphaFoldDB" id="A0AAD4MRI9"/>
<feature type="region of interest" description="Disordered" evidence="1">
    <location>
        <begin position="63"/>
        <end position="82"/>
    </location>
</feature>
<feature type="compositionally biased region" description="Polar residues" evidence="1">
    <location>
        <begin position="419"/>
        <end position="433"/>
    </location>
</feature>
<protein>
    <submittedName>
        <fullName evidence="2">RhoGAP domain protein</fullName>
    </submittedName>
</protein>
<name>A0AAD4MRI9_9BILA</name>
<feature type="compositionally biased region" description="Basic residues" evidence="1">
    <location>
        <begin position="390"/>
        <end position="401"/>
    </location>
</feature>
<proteinExistence type="predicted"/>
<feature type="compositionally biased region" description="Basic and acidic residues" evidence="1">
    <location>
        <begin position="404"/>
        <end position="416"/>
    </location>
</feature>
<evidence type="ECO:0000313" key="3">
    <source>
        <dbReference type="Proteomes" id="UP001201812"/>
    </source>
</evidence>
<feature type="compositionally biased region" description="Polar residues" evidence="1">
    <location>
        <begin position="377"/>
        <end position="388"/>
    </location>
</feature>
<keyword evidence="3" id="KW-1185">Reference proteome</keyword>
<organism evidence="2 3">
    <name type="scientific">Ditylenchus destructor</name>
    <dbReference type="NCBI Taxonomy" id="166010"/>
    <lineage>
        <taxon>Eukaryota</taxon>
        <taxon>Metazoa</taxon>
        <taxon>Ecdysozoa</taxon>
        <taxon>Nematoda</taxon>
        <taxon>Chromadorea</taxon>
        <taxon>Rhabditida</taxon>
        <taxon>Tylenchina</taxon>
        <taxon>Tylenchomorpha</taxon>
        <taxon>Sphaerularioidea</taxon>
        <taxon>Anguinidae</taxon>
        <taxon>Anguininae</taxon>
        <taxon>Ditylenchus</taxon>
    </lineage>
</organism>